<evidence type="ECO:0000256" key="6">
    <source>
        <dbReference type="ARBA" id="ARBA00023136"/>
    </source>
</evidence>
<keyword evidence="9" id="KW-1185">Reference proteome</keyword>
<feature type="transmembrane region" description="Helical" evidence="7">
    <location>
        <begin position="91"/>
        <end position="110"/>
    </location>
</feature>
<feature type="transmembrane region" description="Helical" evidence="7">
    <location>
        <begin position="247"/>
        <end position="271"/>
    </location>
</feature>
<feature type="transmembrane region" description="Helical" evidence="7">
    <location>
        <begin position="427"/>
        <end position="450"/>
    </location>
</feature>
<feature type="transmembrane region" description="Helical" evidence="7">
    <location>
        <begin position="283"/>
        <end position="301"/>
    </location>
</feature>
<evidence type="ECO:0000313" key="9">
    <source>
        <dbReference type="Proteomes" id="UP000607397"/>
    </source>
</evidence>
<accession>A0A8K1ZY73</accession>
<dbReference type="NCBIfam" id="TIGR00792">
    <property type="entry name" value="gph"/>
    <property type="match status" value="1"/>
</dbReference>
<dbReference type="FunFam" id="1.20.1250.20:FF:000183">
    <property type="entry name" value="sodium-dependent lysophosphatidylcholine symporter 1 isoform X2"/>
    <property type="match status" value="1"/>
</dbReference>
<organism evidence="8 9">
    <name type="scientific">Petrachloros mirabilis ULC683</name>
    <dbReference type="NCBI Taxonomy" id="2781853"/>
    <lineage>
        <taxon>Bacteria</taxon>
        <taxon>Bacillati</taxon>
        <taxon>Cyanobacteriota</taxon>
        <taxon>Cyanophyceae</taxon>
        <taxon>Synechococcales</taxon>
        <taxon>Petrachlorosaceae</taxon>
        <taxon>Petrachloros</taxon>
        <taxon>Petrachloros mirabilis</taxon>
    </lineage>
</organism>
<keyword evidence="4 7" id="KW-0812">Transmembrane</keyword>
<feature type="transmembrane region" description="Helical" evidence="7">
    <location>
        <begin position="337"/>
        <end position="357"/>
    </location>
</feature>
<gene>
    <name evidence="8" type="ORF">GS597_07125</name>
</gene>
<dbReference type="CDD" id="cd17332">
    <property type="entry name" value="MFS_MelB_like"/>
    <property type="match status" value="1"/>
</dbReference>
<feature type="transmembrane region" description="Helical" evidence="7">
    <location>
        <begin position="192"/>
        <end position="213"/>
    </location>
</feature>
<dbReference type="Pfam" id="PF13347">
    <property type="entry name" value="MFS_2"/>
    <property type="match status" value="1"/>
</dbReference>
<keyword evidence="5 7" id="KW-1133">Transmembrane helix</keyword>
<keyword evidence="2" id="KW-0813">Transport</keyword>
<dbReference type="GO" id="GO:0006814">
    <property type="term" value="P:sodium ion transport"/>
    <property type="evidence" value="ECO:0007669"/>
    <property type="project" value="InterPro"/>
</dbReference>
<proteinExistence type="predicted"/>
<dbReference type="RefSeq" id="WP_161824765.1">
    <property type="nucleotide sequence ID" value="NZ_WVIC01000011.1"/>
</dbReference>
<evidence type="ECO:0000313" key="8">
    <source>
        <dbReference type="EMBL" id="NCJ06286.1"/>
    </source>
</evidence>
<dbReference type="GO" id="GO:0015293">
    <property type="term" value="F:symporter activity"/>
    <property type="evidence" value="ECO:0007669"/>
    <property type="project" value="InterPro"/>
</dbReference>
<evidence type="ECO:0000256" key="7">
    <source>
        <dbReference type="SAM" id="Phobius"/>
    </source>
</evidence>
<comment type="caution">
    <text evidence="8">The sequence shown here is derived from an EMBL/GenBank/DDBJ whole genome shotgun (WGS) entry which is preliminary data.</text>
</comment>
<evidence type="ECO:0000256" key="5">
    <source>
        <dbReference type="ARBA" id="ARBA00022989"/>
    </source>
</evidence>
<protein>
    <submittedName>
        <fullName evidence="8">MFS transporter</fullName>
    </submittedName>
</protein>
<evidence type="ECO:0000256" key="1">
    <source>
        <dbReference type="ARBA" id="ARBA00004651"/>
    </source>
</evidence>
<feature type="transmembrane region" description="Helical" evidence="7">
    <location>
        <begin position="313"/>
        <end position="331"/>
    </location>
</feature>
<feature type="transmembrane region" description="Helical" evidence="7">
    <location>
        <begin position="36"/>
        <end position="62"/>
    </location>
</feature>
<evidence type="ECO:0000256" key="2">
    <source>
        <dbReference type="ARBA" id="ARBA00022448"/>
    </source>
</evidence>
<evidence type="ECO:0000256" key="3">
    <source>
        <dbReference type="ARBA" id="ARBA00022475"/>
    </source>
</evidence>
<dbReference type="SUPFAM" id="SSF103473">
    <property type="entry name" value="MFS general substrate transporter"/>
    <property type="match status" value="1"/>
</dbReference>
<evidence type="ECO:0000256" key="4">
    <source>
        <dbReference type="ARBA" id="ARBA00022692"/>
    </source>
</evidence>
<dbReference type="GO" id="GO:0005886">
    <property type="term" value="C:plasma membrane"/>
    <property type="evidence" value="ECO:0007669"/>
    <property type="project" value="UniProtKB-SubCell"/>
</dbReference>
<dbReference type="AlphaFoldDB" id="A0A8K1ZY73"/>
<feature type="transmembrane region" description="Helical" evidence="7">
    <location>
        <begin position="157"/>
        <end position="180"/>
    </location>
</feature>
<sequence length="476" mass="52368">MNVPSAVTAKPQDSLNLSTKLAYGVGELSSEVPNSIMVFFLLFFFTNVAGLNPGLAGTVLLIGKAWDGINDPLVGWLSDRTRSRLGRRYPWMLWGAVPMGVCFALLWIVPPTQDQGLLMLYYGAIAVIFYAAYTAVNLPHKILSAELTQTYHERTSLAGFKATFSISSSIFGLLLARLIFSLVPVGSQRYMLLGTIAGGIACLAAYVCIWGTYRRFHAIQSVRDQVQRPPTLPLGQQFRVALQNRPFCLVVGIYLCSWMGVQVTAAILPYFVVNWMGLPDSHFTQMALAVQGTALAMMLVWSALGQRLGKKAIYCMGIPLTLLAQAGLFLVQPGQVGWMYGLAVMAGVGLATAYLVPWSMLPDVVDLDELQTGQRREGIFYSLVVQVQKIGIAIALFLVGKTLDWSGFISSTAGEPTPIQPEQTLWAIRWLIGPIPSLVLIVGLVQAALYPLNRWVHDDIVLKLQERRLEWPPEKC</sequence>
<feature type="transmembrane region" description="Helical" evidence="7">
    <location>
        <begin position="378"/>
        <end position="399"/>
    </location>
</feature>
<dbReference type="PANTHER" id="PTHR11328:SF24">
    <property type="entry name" value="MAJOR FACILITATOR SUPERFAMILY (MFS) PROFILE DOMAIN-CONTAINING PROTEIN"/>
    <property type="match status" value="1"/>
</dbReference>
<dbReference type="InterPro" id="IPR001927">
    <property type="entry name" value="Na/Gal_symport"/>
</dbReference>
<reference evidence="8" key="1">
    <citation type="submission" date="2019-12" db="EMBL/GenBank/DDBJ databases">
        <title>High-Quality draft genome sequences of three cyanobacteria isolated from the limestone walls of the Old Cathedral of Coimbra.</title>
        <authorList>
            <person name="Tiago I."/>
            <person name="Soares F."/>
            <person name="Portugal A."/>
        </authorList>
    </citation>
    <scope>NUCLEOTIDE SEQUENCE [LARGE SCALE GENOMIC DNA]</scope>
    <source>
        <strain evidence="8">C</strain>
    </source>
</reference>
<keyword evidence="6 7" id="KW-0472">Membrane</keyword>
<dbReference type="EMBL" id="WVIC01000011">
    <property type="protein sequence ID" value="NCJ06286.1"/>
    <property type="molecule type" value="Genomic_DNA"/>
</dbReference>
<name>A0A8K1ZY73_9CYAN</name>
<dbReference type="GO" id="GO:0008643">
    <property type="term" value="P:carbohydrate transport"/>
    <property type="evidence" value="ECO:0007669"/>
    <property type="project" value="InterPro"/>
</dbReference>
<dbReference type="Proteomes" id="UP000607397">
    <property type="component" value="Unassembled WGS sequence"/>
</dbReference>
<dbReference type="InterPro" id="IPR036259">
    <property type="entry name" value="MFS_trans_sf"/>
</dbReference>
<keyword evidence="3" id="KW-1003">Cell membrane</keyword>
<dbReference type="PANTHER" id="PTHR11328">
    <property type="entry name" value="MAJOR FACILITATOR SUPERFAMILY DOMAIN-CONTAINING PROTEIN"/>
    <property type="match status" value="1"/>
</dbReference>
<comment type="subcellular location">
    <subcellularLocation>
        <location evidence="1">Cell membrane</location>
        <topology evidence="1">Multi-pass membrane protein</topology>
    </subcellularLocation>
</comment>
<dbReference type="InterPro" id="IPR039672">
    <property type="entry name" value="MFS_2"/>
</dbReference>
<dbReference type="Gene3D" id="1.20.1250.20">
    <property type="entry name" value="MFS general substrate transporter like domains"/>
    <property type="match status" value="2"/>
</dbReference>
<feature type="transmembrane region" description="Helical" evidence="7">
    <location>
        <begin position="116"/>
        <end position="136"/>
    </location>
</feature>